<dbReference type="GO" id="GO:0000976">
    <property type="term" value="F:transcription cis-regulatory region binding"/>
    <property type="evidence" value="ECO:0000318"/>
    <property type="project" value="GO_Central"/>
</dbReference>
<evidence type="ECO:0000256" key="3">
    <source>
        <dbReference type="ARBA" id="ARBA00022771"/>
    </source>
</evidence>
<keyword evidence="7 13" id="KW-0371">Homeobox</keyword>
<sequence length="262" mass="29027">MALKHPTPHIPYHESEPTPPHSPSIKHHHHHPPPHTAATYKECLKNHAARIGGHALDGCGEFMPQTHTPTDPSSYKCAACGCHRNFHRREPTTTTATRTHFIDFHRPHQTSTSTSTSPPISPSPQPTNYAYGEHLLLSLRTAPDQNHTVATPGTPVAIKISGRKRFRTKFSQDQKDKMLSFAEKVGWKMQRCDDKMVVDFCNEIGIRRSVFKVWIHNNKNTLAKREKDSPATGTATGNTVVAAALVCSDDTTHQDHGSSSSS</sequence>
<dbReference type="InParanoid" id="A0A251RN90"/>
<dbReference type="GO" id="GO:0003700">
    <property type="term" value="F:DNA-binding transcription factor activity"/>
    <property type="evidence" value="ECO:0000318"/>
    <property type="project" value="GO_Central"/>
</dbReference>
<dbReference type="EMBL" id="MNCJ02000332">
    <property type="protein sequence ID" value="KAF5754864.1"/>
    <property type="molecule type" value="Genomic_DNA"/>
</dbReference>
<evidence type="ECO:0000259" key="11">
    <source>
        <dbReference type="PROSITE" id="PS51523"/>
    </source>
</evidence>
<evidence type="ECO:0000256" key="8">
    <source>
        <dbReference type="ARBA" id="ARBA00023163"/>
    </source>
</evidence>
<evidence type="ECO:0000313" key="13">
    <source>
        <dbReference type="EMBL" id="OTF85953.1"/>
    </source>
</evidence>
<gene>
    <name evidence="13" type="ORF">HannXRQ_Chr17g0545481</name>
    <name evidence="12" type="ORF">HanXRQr2_Chr17g0796071</name>
</gene>
<dbReference type="NCBIfam" id="TIGR01565">
    <property type="entry name" value="homeo_ZF_HD"/>
    <property type="match status" value="1"/>
</dbReference>
<dbReference type="InterPro" id="IPR006456">
    <property type="entry name" value="ZF_HD_homeobox_Cys/His_dimer"/>
</dbReference>
<dbReference type="NCBIfam" id="TIGR01566">
    <property type="entry name" value="ZF_HD_prot_N"/>
    <property type="match status" value="1"/>
</dbReference>
<evidence type="ECO:0000313" key="12">
    <source>
        <dbReference type="EMBL" id="KAF5754864.1"/>
    </source>
</evidence>
<keyword evidence="14" id="KW-1185">Reference proteome</keyword>
<dbReference type="OrthoDB" id="1929626at2759"/>
<feature type="region of interest" description="Disordered" evidence="10">
    <location>
        <begin position="1"/>
        <end position="37"/>
    </location>
</feature>
<dbReference type="AlphaFoldDB" id="A0A251RN90"/>
<evidence type="ECO:0000256" key="2">
    <source>
        <dbReference type="ARBA" id="ARBA00022723"/>
    </source>
</evidence>
<feature type="compositionally biased region" description="Low complexity" evidence="10">
    <location>
        <begin position="109"/>
        <end position="118"/>
    </location>
</feature>
<evidence type="ECO:0000256" key="6">
    <source>
        <dbReference type="ARBA" id="ARBA00023125"/>
    </source>
</evidence>
<dbReference type="Pfam" id="PF04770">
    <property type="entry name" value="ZF-HD_dimer"/>
    <property type="match status" value="1"/>
</dbReference>
<feature type="compositionally biased region" description="Basic residues" evidence="10">
    <location>
        <begin position="24"/>
        <end position="33"/>
    </location>
</feature>
<dbReference type="SUPFAM" id="SSF46689">
    <property type="entry name" value="Homeodomain-like"/>
    <property type="match status" value="1"/>
</dbReference>
<evidence type="ECO:0000256" key="7">
    <source>
        <dbReference type="ARBA" id="ARBA00023155"/>
    </source>
</evidence>
<evidence type="ECO:0000313" key="14">
    <source>
        <dbReference type="Proteomes" id="UP000215914"/>
    </source>
</evidence>
<accession>A0A251RN90</accession>
<evidence type="ECO:0000256" key="4">
    <source>
        <dbReference type="ARBA" id="ARBA00022833"/>
    </source>
</evidence>
<reference evidence="12 14" key="1">
    <citation type="journal article" date="2017" name="Nature">
        <title>The sunflower genome provides insights into oil metabolism, flowering and Asterid evolution.</title>
        <authorList>
            <person name="Badouin H."/>
            <person name="Gouzy J."/>
            <person name="Grassa C.J."/>
            <person name="Murat F."/>
            <person name="Staton S.E."/>
            <person name="Cottret L."/>
            <person name="Lelandais-Briere C."/>
            <person name="Owens G.L."/>
            <person name="Carrere S."/>
            <person name="Mayjonade B."/>
            <person name="Legrand L."/>
            <person name="Gill N."/>
            <person name="Kane N.C."/>
            <person name="Bowers J.E."/>
            <person name="Hubner S."/>
            <person name="Bellec A."/>
            <person name="Berard A."/>
            <person name="Berges H."/>
            <person name="Blanchet N."/>
            <person name="Boniface M.C."/>
            <person name="Brunel D."/>
            <person name="Catrice O."/>
            <person name="Chaidir N."/>
            <person name="Claudel C."/>
            <person name="Donnadieu C."/>
            <person name="Faraut T."/>
            <person name="Fievet G."/>
            <person name="Helmstetter N."/>
            <person name="King M."/>
            <person name="Knapp S.J."/>
            <person name="Lai Z."/>
            <person name="Le Paslier M.C."/>
            <person name="Lippi Y."/>
            <person name="Lorenzon L."/>
            <person name="Mandel J.R."/>
            <person name="Marage G."/>
            <person name="Marchand G."/>
            <person name="Marquand E."/>
            <person name="Bret-Mestries E."/>
            <person name="Morien E."/>
            <person name="Nambeesan S."/>
            <person name="Nguyen T."/>
            <person name="Pegot-Espagnet P."/>
            <person name="Pouilly N."/>
            <person name="Raftis F."/>
            <person name="Sallet E."/>
            <person name="Schiex T."/>
            <person name="Thomas J."/>
            <person name="Vandecasteele C."/>
            <person name="Vares D."/>
            <person name="Vear F."/>
            <person name="Vautrin S."/>
            <person name="Crespi M."/>
            <person name="Mangin B."/>
            <person name="Burke J.M."/>
            <person name="Salse J."/>
            <person name="Munos S."/>
            <person name="Vincourt P."/>
            <person name="Rieseberg L.H."/>
            <person name="Langlade N.B."/>
        </authorList>
    </citation>
    <scope>NUCLEOTIDE SEQUENCE [LARGE SCALE GENOMIC DNA]</scope>
    <source>
        <strain evidence="14">cv. SF193</strain>
        <tissue evidence="12">Leaves</tissue>
    </source>
</reference>
<dbReference type="Proteomes" id="UP000215914">
    <property type="component" value="Chromosome 17"/>
</dbReference>
<keyword evidence="9" id="KW-0539">Nucleus</keyword>
<comment type="subcellular location">
    <subcellularLocation>
        <location evidence="1">Nucleus</location>
    </subcellularLocation>
</comment>
<keyword evidence="5" id="KW-0805">Transcription regulation</keyword>
<dbReference type="InterPro" id="IPR006455">
    <property type="entry name" value="Homeodomain_ZF_HD"/>
</dbReference>
<reference evidence="13" key="2">
    <citation type="submission" date="2017-02" db="EMBL/GenBank/DDBJ databases">
        <title>Sunflower complete genome.</title>
        <authorList>
            <person name="Langlade N."/>
            <person name="Munos S."/>
        </authorList>
    </citation>
    <scope>NUCLEOTIDE SEQUENCE [LARGE SCALE GENOMIC DNA]</scope>
    <source>
        <tissue evidence="13">Leaves</tissue>
    </source>
</reference>
<organism evidence="13 14">
    <name type="scientific">Helianthus annuus</name>
    <name type="common">Common sunflower</name>
    <dbReference type="NCBI Taxonomy" id="4232"/>
    <lineage>
        <taxon>Eukaryota</taxon>
        <taxon>Viridiplantae</taxon>
        <taxon>Streptophyta</taxon>
        <taxon>Embryophyta</taxon>
        <taxon>Tracheophyta</taxon>
        <taxon>Spermatophyta</taxon>
        <taxon>Magnoliopsida</taxon>
        <taxon>eudicotyledons</taxon>
        <taxon>Gunneridae</taxon>
        <taxon>Pentapetalae</taxon>
        <taxon>asterids</taxon>
        <taxon>campanulids</taxon>
        <taxon>Asterales</taxon>
        <taxon>Asteraceae</taxon>
        <taxon>Asteroideae</taxon>
        <taxon>Heliantheae alliance</taxon>
        <taxon>Heliantheae</taxon>
        <taxon>Helianthus</taxon>
    </lineage>
</organism>
<dbReference type="GO" id="GO:0005634">
    <property type="term" value="C:nucleus"/>
    <property type="evidence" value="ECO:0000318"/>
    <property type="project" value="GO_Central"/>
</dbReference>
<keyword evidence="2" id="KW-0479">Metal-binding</keyword>
<name>A0A251RN90_HELAN</name>
<dbReference type="PANTHER" id="PTHR31948:SF72">
    <property type="entry name" value="ZINC-FINGER HOMEODOMAIN PROTEIN 10"/>
    <property type="match status" value="1"/>
</dbReference>
<dbReference type="EMBL" id="CM007906">
    <property type="protein sequence ID" value="OTF85953.1"/>
    <property type="molecule type" value="Genomic_DNA"/>
</dbReference>
<keyword evidence="3" id="KW-0863">Zinc-finger</keyword>
<evidence type="ECO:0000256" key="5">
    <source>
        <dbReference type="ARBA" id="ARBA00023015"/>
    </source>
</evidence>
<dbReference type="Gramene" id="mRNA:HanXRQr2_Chr17g0796071">
    <property type="protein sequence ID" value="CDS:HanXRQr2_Chr17g0796071.1"/>
    <property type="gene ID" value="HanXRQr2_Chr17g0796071"/>
</dbReference>
<protein>
    <submittedName>
        <fullName evidence="13">Putative ZF-HD homeobox protein, Cys/His-rich dimerization domain-containing protein</fullName>
    </submittedName>
    <submittedName>
        <fullName evidence="12">Transcription factor ZF-HD family</fullName>
    </submittedName>
</protein>
<dbReference type="GO" id="GO:0006355">
    <property type="term" value="P:regulation of DNA-templated transcription"/>
    <property type="evidence" value="ECO:0000318"/>
    <property type="project" value="GO_Central"/>
</dbReference>
<dbReference type="OMA" id="FRHHHAQ"/>
<keyword evidence="4" id="KW-0862">Zinc</keyword>
<feature type="domain" description="ZF-HD dimerization-type" evidence="11">
    <location>
        <begin position="40"/>
        <end position="90"/>
    </location>
</feature>
<proteinExistence type="predicted"/>
<dbReference type="InterPro" id="IPR009057">
    <property type="entry name" value="Homeodomain-like_sf"/>
</dbReference>
<reference evidence="12" key="3">
    <citation type="submission" date="2020-06" db="EMBL/GenBank/DDBJ databases">
        <title>Helianthus annuus Genome sequencing and assembly Release 2.</title>
        <authorList>
            <person name="Gouzy J."/>
            <person name="Langlade N."/>
            <person name="Munos S."/>
        </authorList>
    </citation>
    <scope>NUCLEOTIDE SEQUENCE</scope>
    <source>
        <tissue evidence="12">Leaves</tissue>
    </source>
</reference>
<dbReference type="GO" id="GO:0008270">
    <property type="term" value="F:zinc ion binding"/>
    <property type="evidence" value="ECO:0007669"/>
    <property type="project" value="UniProtKB-KW"/>
</dbReference>
<dbReference type="Gene3D" id="1.10.10.60">
    <property type="entry name" value="Homeodomain-like"/>
    <property type="match status" value="1"/>
</dbReference>
<keyword evidence="6 13" id="KW-0238">DNA-binding</keyword>
<dbReference type="SMR" id="A0A251RN90"/>
<dbReference type="PROSITE" id="PS51523">
    <property type="entry name" value="ZF_HD_DIMER"/>
    <property type="match status" value="1"/>
</dbReference>
<dbReference type="PANTHER" id="PTHR31948">
    <property type="entry name" value="ZINC-FINGER HOMEODOMAIN PROTEIN 2"/>
    <property type="match status" value="1"/>
</dbReference>
<keyword evidence="8" id="KW-0804">Transcription</keyword>
<evidence type="ECO:0000256" key="1">
    <source>
        <dbReference type="ARBA" id="ARBA00004123"/>
    </source>
</evidence>
<evidence type="ECO:0000256" key="9">
    <source>
        <dbReference type="ARBA" id="ARBA00023242"/>
    </source>
</evidence>
<dbReference type="FunFam" id="1.10.10.60:FF:000257">
    <property type="entry name" value="Zinc-finger homeodomain protein 2"/>
    <property type="match status" value="1"/>
</dbReference>
<feature type="region of interest" description="Disordered" evidence="10">
    <location>
        <begin position="107"/>
        <end position="127"/>
    </location>
</feature>
<evidence type="ECO:0000256" key="10">
    <source>
        <dbReference type="SAM" id="MobiDB-lite"/>
    </source>
</evidence>